<evidence type="ECO:0000313" key="3">
    <source>
        <dbReference type="Proteomes" id="UP000022910"/>
    </source>
</evidence>
<dbReference type="EMBL" id="JEMT01018310">
    <property type="protein sequence ID" value="EXX66793.1"/>
    <property type="molecule type" value="Genomic_DNA"/>
</dbReference>
<dbReference type="OrthoDB" id="2428298at2759"/>
<reference evidence="2 3" key="1">
    <citation type="submission" date="2014-02" db="EMBL/GenBank/DDBJ databases">
        <title>Single nucleus genome sequencing reveals high similarity among nuclei of an endomycorrhizal fungus.</title>
        <authorList>
            <person name="Lin K."/>
            <person name="Geurts R."/>
            <person name="Zhang Z."/>
            <person name="Limpens E."/>
            <person name="Saunders D.G."/>
            <person name="Mu D."/>
            <person name="Pang E."/>
            <person name="Cao H."/>
            <person name="Cha H."/>
            <person name="Lin T."/>
            <person name="Zhou Q."/>
            <person name="Shang Y."/>
            <person name="Li Y."/>
            <person name="Ivanov S."/>
            <person name="Sharma T."/>
            <person name="Velzen R.V."/>
            <person name="Ruijter N.D."/>
            <person name="Aanen D.K."/>
            <person name="Win J."/>
            <person name="Kamoun S."/>
            <person name="Bisseling T."/>
            <person name="Huang S."/>
        </authorList>
    </citation>
    <scope>NUCLEOTIDE SEQUENCE [LARGE SCALE GENOMIC DNA]</scope>
    <source>
        <strain evidence="3">DAOM197198w</strain>
    </source>
</reference>
<dbReference type="AlphaFoldDB" id="A0A015MIX2"/>
<dbReference type="PANTHER" id="PTHR23272:SF161">
    <property type="entry name" value="ZINC FINGER BED DOMAIN-CONTAINING PROTEIN RICESLEEPER 1-LIKE"/>
    <property type="match status" value="1"/>
</dbReference>
<feature type="domain" description="HAT C-terminal dimerisation" evidence="1">
    <location>
        <begin position="108"/>
        <end position="188"/>
    </location>
</feature>
<dbReference type="Pfam" id="PF05699">
    <property type="entry name" value="Dimer_Tnp_hAT"/>
    <property type="match status" value="1"/>
</dbReference>
<proteinExistence type="predicted"/>
<dbReference type="InterPro" id="IPR012337">
    <property type="entry name" value="RNaseH-like_sf"/>
</dbReference>
<keyword evidence="3" id="KW-1185">Reference proteome</keyword>
<dbReference type="InterPro" id="IPR008906">
    <property type="entry name" value="HATC_C_dom"/>
</dbReference>
<gene>
    <name evidence="2" type="ORF">RirG_120350</name>
</gene>
<sequence>MASSILEKIKQYWEVVDSSTIVATILDPRTKLTLFATGEESTNAVNAIKSHFAEYNVSPLLTSLPNTNQETVSNREYFHQLKRRRLAISDSQTERSVRRSRSSGIYEELDRYLALPCDDNVEPLLWWKTHFREFPALGAMARDYLSIQATSVSCEQAFSVASNTITRTRNNRMLPETARALLCSKSWLEKGIGSSRKGRNNFEKINSFVVLCVKKINVA</sequence>
<dbReference type="GO" id="GO:0046983">
    <property type="term" value="F:protein dimerization activity"/>
    <property type="evidence" value="ECO:0007669"/>
    <property type="project" value="InterPro"/>
</dbReference>
<dbReference type="HOGENOM" id="CLU_009123_4_6_1"/>
<protein>
    <recommendedName>
        <fullName evidence="1">HAT C-terminal dimerisation domain-containing protein</fullName>
    </recommendedName>
</protein>
<evidence type="ECO:0000313" key="2">
    <source>
        <dbReference type="EMBL" id="EXX66793.1"/>
    </source>
</evidence>
<dbReference type="SUPFAM" id="SSF53098">
    <property type="entry name" value="Ribonuclease H-like"/>
    <property type="match status" value="1"/>
</dbReference>
<organism evidence="2 3">
    <name type="scientific">Rhizophagus irregularis (strain DAOM 197198w)</name>
    <name type="common">Glomus intraradices</name>
    <dbReference type="NCBI Taxonomy" id="1432141"/>
    <lineage>
        <taxon>Eukaryota</taxon>
        <taxon>Fungi</taxon>
        <taxon>Fungi incertae sedis</taxon>
        <taxon>Mucoromycota</taxon>
        <taxon>Glomeromycotina</taxon>
        <taxon>Glomeromycetes</taxon>
        <taxon>Glomerales</taxon>
        <taxon>Glomeraceae</taxon>
        <taxon>Rhizophagus</taxon>
    </lineage>
</organism>
<dbReference type="Proteomes" id="UP000022910">
    <property type="component" value="Unassembled WGS sequence"/>
</dbReference>
<evidence type="ECO:0000259" key="1">
    <source>
        <dbReference type="Pfam" id="PF05699"/>
    </source>
</evidence>
<comment type="caution">
    <text evidence="2">The sequence shown here is derived from an EMBL/GenBank/DDBJ whole genome shotgun (WGS) entry which is preliminary data.</text>
</comment>
<dbReference type="PANTHER" id="PTHR23272">
    <property type="entry name" value="BED FINGER-RELATED"/>
    <property type="match status" value="1"/>
</dbReference>
<accession>A0A015MIX2</accession>
<name>A0A015MIX2_RHIIW</name>